<proteinExistence type="predicted"/>
<comment type="caution">
    <text evidence="3">The sequence shown here is derived from an EMBL/GenBank/DDBJ whole genome shotgun (WGS) entry which is preliminary data.</text>
</comment>
<feature type="region of interest" description="Disordered" evidence="1">
    <location>
        <begin position="173"/>
        <end position="200"/>
    </location>
</feature>
<sequence>MSISFGTVIYQGMFCLGMIWRMNPLKMPRGFCVAQAILMNIACFILNGLTVVFCIAMHLHTLKPRQWGDVSAAFEWRPIYILPVVVYPLATSIAYVTLFLRFNAVQATEGMACDATNPMWIQLVGQTMPAALLAVPAFWLSISSLRRVRRTTEHIERARRGEHEAIRQIRRDRQGGHHSFQLSEPPAIFNGSSSPGRPTPDIPVAGSSRPGFRIPFLRQLTNTSPPPSINSLPDDGRSSIASSSFPTFAAPAKPGFADQGAGNDLGVAESPWVDAESTAPTSNEGHESSAKALTFDVKTQSEAEDNALGLNYRENAATPSRVSYLAHVQKGAPQLQRVIFAQIGFPFFLILYALSPIVEIAMHRQQPTSFGSQNIFQLVAAVGGALVFAPIPSVRVQLGSVLAFWRR</sequence>
<evidence type="ECO:0000313" key="3">
    <source>
        <dbReference type="EMBL" id="KAJ7775462.1"/>
    </source>
</evidence>
<keyword evidence="4" id="KW-1185">Reference proteome</keyword>
<reference evidence="3" key="1">
    <citation type="submission" date="2023-03" db="EMBL/GenBank/DDBJ databases">
        <title>Massive genome expansion in bonnet fungi (Mycena s.s.) driven by repeated elements and novel gene families across ecological guilds.</title>
        <authorList>
            <consortium name="Lawrence Berkeley National Laboratory"/>
            <person name="Harder C.B."/>
            <person name="Miyauchi S."/>
            <person name="Viragh M."/>
            <person name="Kuo A."/>
            <person name="Thoen E."/>
            <person name="Andreopoulos B."/>
            <person name="Lu D."/>
            <person name="Skrede I."/>
            <person name="Drula E."/>
            <person name="Henrissat B."/>
            <person name="Morin E."/>
            <person name="Kohler A."/>
            <person name="Barry K."/>
            <person name="LaButti K."/>
            <person name="Morin E."/>
            <person name="Salamov A."/>
            <person name="Lipzen A."/>
            <person name="Mereny Z."/>
            <person name="Hegedus B."/>
            <person name="Baldrian P."/>
            <person name="Stursova M."/>
            <person name="Weitz H."/>
            <person name="Taylor A."/>
            <person name="Grigoriev I.V."/>
            <person name="Nagy L.G."/>
            <person name="Martin F."/>
            <person name="Kauserud H."/>
        </authorList>
    </citation>
    <scope>NUCLEOTIDE SEQUENCE</scope>
    <source>
        <strain evidence="3">CBHHK182m</strain>
    </source>
</reference>
<feature type="region of interest" description="Disordered" evidence="1">
    <location>
        <begin position="219"/>
        <end position="246"/>
    </location>
</feature>
<gene>
    <name evidence="3" type="ORF">B0H16DRAFT_45512</name>
</gene>
<feature type="transmembrane region" description="Helical" evidence="2">
    <location>
        <begin position="120"/>
        <end position="140"/>
    </location>
</feature>
<keyword evidence="2" id="KW-0812">Transmembrane</keyword>
<protein>
    <submittedName>
        <fullName evidence="3">Uncharacterized protein</fullName>
    </submittedName>
</protein>
<evidence type="ECO:0000256" key="2">
    <source>
        <dbReference type="SAM" id="Phobius"/>
    </source>
</evidence>
<evidence type="ECO:0000256" key="1">
    <source>
        <dbReference type="SAM" id="MobiDB-lite"/>
    </source>
</evidence>
<name>A0AAD7NUD6_9AGAR</name>
<keyword evidence="2" id="KW-1133">Transmembrane helix</keyword>
<dbReference type="EMBL" id="JARKIB010000010">
    <property type="protein sequence ID" value="KAJ7775462.1"/>
    <property type="molecule type" value="Genomic_DNA"/>
</dbReference>
<feature type="transmembrane region" description="Helical" evidence="2">
    <location>
        <begin position="338"/>
        <end position="358"/>
    </location>
</feature>
<feature type="transmembrane region" description="Helical" evidence="2">
    <location>
        <begin position="79"/>
        <end position="100"/>
    </location>
</feature>
<keyword evidence="2" id="KW-0472">Membrane</keyword>
<dbReference type="Proteomes" id="UP001215598">
    <property type="component" value="Unassembled WGS sequence"/>
</dbReference>
<feature type="transmembrane region" description="Helical" evidence="2">
    <location>
        <begin position="37"/>
        <end position="59"/>
    </location>
</feature>
<organism evidence="3 4">
    <name type="scientific">Mycena metata</name>
    <dbReference type="NCBI Taxonomy" id="1033252"/>
    <lineage>
        <taxon>Eukaryota</taxon>
        <taxon>Fungi</taxon>
        <taxon>Dikarya</taxon>
        <taxon>Basidiomycota</taxon>
        <taxon>Agaricomycotina</taxon>
        <taxon>Agaricomycetes</taxon>
        <taxon>Agaricomycetidae</taxon>
        <taxon>Agaricales</taxon>
        <taxon>Marasmiineae</taxon>
        <taxon>Mycenaceae</taxon>
        <taxon>Mycena</taxon>
    </lineage>
</organism>
<feature type="transmembrane region" description="Helical" evidence="2">
    <location>
        <begin position="378"/>
        <end position="405"/>
    </location>
</feature>
<evidence type="ECO:0000313" key="4">
    <source>
        <dbReference type="Proteomes" id="UP001215598"/>
    </source>
</evidence>
<accession>A0AAD7NUD6</accession>
<dbReference type="AlphaFoldDB" id="A0AAD7NUD6"/>